<keyword evidence="1 2" id="KW-0597">Phosphoprotein</keyword>
<organism evidence="4 5">
    <name type="scientific">Chitiniphilus eburneus</name>
    <dbReference type="NCBI Taxonomy" id="2571148"/>
    <lineage>
        <taxon>Bacteria</taxon>
        <taxon>Pseudomonadati</taxon>
        <taxon>Pseudomonadota</taxon>
        <taxon>Betaproteobacteria</taxon>
        <taxon>Neisseriales</taxon>
        <taxon>Chitinibacteraceae</taxon>
        <taxon>Chitiniphilus</taxon>
    </lineage>
</organism>
<evidence type="ECO:0000259" key="3">
    <source>
        <dbReference type="PROSITE" id="PS50110"/>
    </source>
</evidence>
<dbReference type="GO" id="GO:0000160">
    <property type="term" value="P:phosphorelay signal transduction system"/>
    <property type="evidence" value="ECO:0007669"/>
    <property type="project" value="InterPro"/>
</dbReference>
<sequence length="121" mass="13502">MKRKVLIVEDNPDMLDCIAEELRYLGHDALLANGVPDALAHLANEPDIDLLLADLQLRAELNGEALARHALTMQPRLQVVIMSGFDASYLSEDGRQRFTLLRKPYSLEELNRVLSPAVPTP</sequence>
<dbReference type="InterPro" id="IPR050595">
    <property type="entry name" value="Bact_response_regulator"/>
</dbReference>
<dbReference type="PANTHER" id="PTHR44591:SF25">
    <property type="entry name" value="CHEMOTAXIS TWO-COMPONENT RESPONSE REGULATOR"/>
    <property type="match status" value="1"/>
</dbReference>
<dbReference type="PROSITE" id="PS50110">
    <property type="entry name" value="RESPONSE_REGULATORY"/>
    <property type="match status" value="1"/>
</dbReference>
<evidence type="ECO:0000313" key="4">
    <source>
        <dbReference type="EMBL" id="TJZ72031.1"/>
    </source>
</evidence>
<dbReference type="OrthoDB" id="9808843at2"/>
<dbReference type="InterPro" id="IPR011006">
    <property type="entry name" value="CheY-like_superfamily"/>
</dbReference>
<name>A0A4U0PUA7_9NEIS</name>
<feature type="modified residue" description="4-aspartylphosphate" evidence="2">
    <location>
        <position position="54"/>
    </location>
</feature>
<dbReference type="EMBL" id="SUMF01000015">
    <property type="protein sequence ID" value="TJZ72031.1"/>
    <property type="molecule type" value="Genomic_DNA"/>
</dbReference>
<dbReference type="AlphaFoldDB" id="A0A4U0PUA7"/>
<dbReference type="RefSeq" id="WP_136773859.1">
    <property type="nucleotide sequence ID" value="NZ_CP156074.1"/>
</dbReference>
<evidence type="ECO:0000313" key="5">
    <source>
        <dbReference type="Proteomes" id="UP000310016"/>
    </source>
</evidence>
<keyword evidence="5" id="KW-1185">Reference proteome</keyword>
<evidence type="ECO:0000256" key="2">
    <source>
        <dbReference type="PROSITE-ProRule" id="PRU00169"/>
    </source>
</evidence>
<dbReference type="Pfam" id="PF00072">
    <property type="entry name" value="Response_reg"/>
    <property type="match status" value="1"/>
</dbReference>
<gene>
    <name evidence="4" type="ORF">FAZ21_12940</name>
</gene>
<reference evidence="4 5" key="1">
    <citation type="submission" date="2019-04" db="EMBL/GenBank/DDBJ databases">
        <title>Chitiniphilus eburnea sp. nov., a novel chitinolytic bacterium isolated from aquaculture sludge.</title>
        <authorList>
            <person name="Sheng M."/>
        </authorList>
    </citation>
    <scope>NUCLEOTIDE SEQUENCE [LARGE SCALE GENOMIC DNA]</scope>
    <source>
        <strain evidence="4 5">HX-2-15</strain>
    </source>
</reference>
<comment type="caution">
    <text evidence="4">The sequence shown here is derived from an EMBL/GenBank/DDBJ whole genome shotgun (WGS) entry which is preliminary data.</text>
</comment>
<dbReference type="PANTHER" id="PTHR44591">
    <property type="entry name" value="STRESS RESPONSE REGULATOR PROTEIN 1"/>
    <property type="match status" value="1"/>
</dbReference>
<dbReference type="Proteomes" id="UP000310016">
    <property type="component" value="Unassembled WGS sequence"/>
</dbReference>
<dbReference type="Gene3D" id="3.40.50.2300">
    <property type="match status" value="1"/>
</dbReference>
<feature type="domain" description="Response regulatory" evidence="3">
    <location>
        <begin position="4"/>
        <end position="118"/>
    </location>
</feature>
<dbReference type="SMART" id="SM00448">
    <property type="entry name" value="REC"/>
    <property type="match status" value="1"/>
</dbReference>
<dbReference type="SUPFAM" id="SSF52172">
    <property type="entry name" value="CheY-like"/>
    <property type="match status" value="1"/>
</dbReference>
<accession>A0A4U0PUA7</accession>
<protein>
    <submittedName>
        <fullName evidence="4">Response regulator</fullName>
    </submittedName>
</protein>
<dbReference type="InterPro" id="IPR001789">
    <property type="entry name" value="Sig_transdc_resp-reg_receiver"/>
</dbReference>
<evidence type="ECO:0000256" key="1">
    <source>
        <dbReference type="ARBA" id="ARBA00022553"/>
    </source>
</evidence>
<proteinExistence type="predicted"/>